<evidence type="ECO:0000313" key="2">
    <source>
        <dbReference type="EMBL" id="OGI69048.1"/>
    </source>
</evidence>
<sequence length="302" mass="33063">MQYLPSKKFIIILSSVFGVILLVFIIGSLIGRKERAVNLQIENEIAVNQEKLSDLVSKDSDGDGVPDWEEALWGTDPYKKDTSGDGIPDNIEIENKKKDLRESGVELSAPDVDISQLNETERFSREFFTTFMALRESGNLSPEAIANLSVSLAKTISDPKEEIDFFALKDLQINTDPAYTPKAYALAVKTAASKFAGQKLGSEMEILAKGITEESEAAMAELSSIGESYGKLALELKSVPVPPELSEDHLVLVNSALGMSKTVQNLSQVLVNPLGAMPSLSEYAIFNTRFIEIADKIDELLK</sequence>
<proteinExistence type="predicted"/>
<dbReference type="Proteomes" id="UP000178059">
    <property type="component" value="Unassembled WGS sequence"/>
</dbReference>
<keyword evidence="1" id="KW-0472">Membrane</keyword>
<name>A0A1F6VHK7_9BACT</name>
<dbReference type="SUPFAM" id="SSF103647">
    <property type="entry name" value="TSP type-3 repeat"/>
    <property type="match status" value="1"/>
</dbReference>
<organism evidence="2 3">
    <name type="scientific">Candidatus Nomurabacteria bacterium RIFCSPHIGHO2_01_FULL_42_16</name>
    <dbReference type="NCBI Taxonomy" id="1801743"/>
    <lineage>
        <taxon>Bacteria</taxon>
        <taxon>Candidatus Nomuraibacteriota</taxon>
    </lineage>
</organism>
<dbReference type="AlphaFoldDB" id="A0A1F6VHK7"/>
<dbReference type="STRING" id="1801743.A2824_00490"/>
<dbReference type="EMBL" id="MFTT01000034">
    <property type="protein sequence ID" value="OGI69048.1"/>
    <property type="molecule type" value="Genomic_DNA"/>
</dbReference>
<evidence type="ECO:0000256" key="1">
    <source>
        <dbReference type="SAM" id="Phobius"/>
    </source>
</evidence>
<dbReference type="InterPro" id="IPR028974">
    <property type="entry name" value="TSP_type-3_rpt"/>
</dbReference>
<comment type="caution">
    <text evidence="2">The sequence shown here is derived from an EMBL/GenBank/DDBJ whole genome shotgun (WGS) entry which is preliminary data.</text>
</comment>
<dbReference type="GO" id="GO:0005509">
    <property type="term" value="F:calcium ion binding"/>
    <property type="evidence" value="ECO:0007669"/>
    <property type="project" value="InterPro"/>
</dbReference>
<keyword evidence="1" id="KW-1133">Transmembrane helix</keyword>
<dbReference type="Gene3D" id="4.10.1080.10">
    <property type="entry name" value="TSP type-3 repeat"/>
    <property type="match status" value="1"/>
</dbReference>
<evidence type="ECO:0000313" key="3">
    <source>
        <dbReference type="Proteomes" id="UP000178059"/>
    </source>
</evidence>
<reference evidence="2 3" key="1">
    <citation type="journal article" date="2016" name="Nat. Commun.">
        <title>Thousands of microbial genomes shed light on interconnected biogeochemical processes in an aquifer system.</title>
        <authorList>
            <person name="Anantharaman K."/>
            <person name="Brown C.T."/>
            <person name="Hug L.A."/>
            <person name="Sharon I."/>
            <person name="Castelle C.J."/>
            <person name="Probst A.J."/>
            <person name="Thomas B.C."/>
            <person name="Singh A."/>
            <person name="Wilkins M.J."/>
            <person name="Karaoz U."/>
            <person name="Brodie E.L."/>
            <person name="Williams K.H."/>
            <person name="Hubbard S.S."/>
            <person name="Banfield J.F."/>
        </authorList>
    </citation>
    <scope>NUCLEOTIDE SEQUENCE [LARGE SCALE GENOMIC DNA]</scope>
</reference>
<protein>
    <recommendedName>
        <fullName evidence="4">Thrombospondin type 3 repeat superfamily protein</fullName>
    </recommendedName>
</protein>
<feature type="transmembrane region" description="Helical" evidence="1">
    <location>
        <begin position="9"/>
        <end position="30"/>
    </location>
</feature>
<keyword evidence="1" id="KW-0812">Transmembrane</keyword>
<accession>A0A1F6VHK7</accession>
<gene>
    <name evidence="2" type="ORF">A2824_00490</name>
</gene>
<evidence type="ECO:0008006" key="4">
    <source>
        <dbReference type="Google" id="ProtNLM"/>
    </source>
</evidence>